<feature type="compositionally biased region" description="Basic and acidic residues" evidence="5">
    <location>
        <begin position="1007"/>
        <end position="1016"/>
    </location>
</feature>
<reference evidence="7" key="1">
    <citation type="submission" date="2022-12" db="EMBL/GenBank/DDBJ databases">
        <title>Genome assemblies of Blomia tropicalis.</title>
        <authorList>
            <person name="Cui Y."/>
        </authorList>
    </citation>
    <scope>NUCLEOTIDE SEQUENCE</scope>
    <source>
        <tissue evidence="7">Adult mites</tissue>
    </source>
</reference>
<dbReference type="InterPro" id="IPR051232">
    <property type="entry name" value="ARID/SWI1_ChromRemod"/>
</dbReference>
<feature type="compositionally biased region" description="Polar residues" evidence="5">
    <location>
        <begin position="1038"/>
        <end position="1053"/>
    </location>
</feature>
<dbReference type="EMBL" id="JAPWDV010000001">
    <property type="protein sequence ID" value="KAJ6222408.1"/>
    <property type="molecule type" value="Genomic_DNA"/>
</dbReference>
<keyword evidence="1" id="KW-0805">Transcription regulation</keyword>
<evidence type="ECO:0000313" key="7">
    <source>
        <dbReference type="EMBL" id="KAJ6222408.1"/>
    </source>
</evidence>
<dbReference type="PROSITE" id="PS51011">
    <property type="entry name" value="ARID"/>
    <property type="match status" value="1"/>
</dbReference>
<feature type="coiled-coil region" evidence="4">
    <location>
        <begin position="1176"/>
        <end position="1210"/>
    </location>
</feature>
<feature type="compositionally biased region" description="Basic residues" evidence="5">
    <location>
        <begin position="374"/>
        <end position="391"/>
    </location>
</feature>
<feature type="domain" description="ARID" evidence="6">
    <location>
        <begin position="525"/>
        <end position="617"/>
    </location>
</feature>
<evidence type="ECO:0000259" key="6">
    <source>
        <dbReference type="PROSITE" id="PS51011"/>
    </source>
</evidence>
<dbReference type="SMART" id="SM01014">
    <property type="entry name" value="ARID"/>
    <property type="match status" value="1"/>
</dbReference>
<dbReference type="GO" id="GO:0005634">
    <property type="term" value="C:nucleus"/>
    <property type="evidence" value="ECO:0007669"/>
    <property type="project" value="TreeGrafter"/>
</dbReference>
<evidence type="ECO:0000256" key="4">
    <source>
        <dbReference type="SAM" id="Coils"/>
    </source>
</evidence>
<gene>
    <name evidence="7" type="ORF">RDWZM_000953</name>
</gene>
<feature type="compositionally biased region" description="Polar residues" evidence="5">
    <location>
        <begin position="396"/>
        <end position="418"/>
    </location>
</feature>
<feature type="compositionally biased region" description="Low complexity" evidence="5">
    <location>
        <begin position="53"/>
        <end position="67"/>
    </location>
</feature>
<feature type="compositionally biased region" description="Polar residues" evidence="5">
    <location>
        <begin position="68"/>
        <end position="77"/>
    </location>
</feature>
<dbReference type="GO" id="GO:0000976">
    <property type="term" value="F:transcription cis-regulatory region binding"/>
    <property type="evidence" value="ECO:0007669"/>
    <property type="project" value="TreeGrafter"/>
</dbReference>
<evidence type="ECO:0000256" key="5">
    <source>
        <dbReference type="SAM" id="MobiDB-lite"/>
    </source>
</evidence>
<keyword evidence="8" id="KW-1185">Reference proteome</keyword>
<comment type="caution">
    <text evidence="7">The sequence shown here is derived from an EMBL/GenBank/DDBJ whole genome shotgun (WGS) entry which is preliminary data.</text>
</comment>
<dbReference type="CDD" id="cd16869">
    <property type="entry name" value="ARID_ARID5"/>
    <property type="match status" value="1"/>
</dbReference>
<keyword evidence="2" id="KW-0804">Transcription</keyword>
<keyword evidence="4" id="KW-0175">Coiled coil</keyword>
<dbReference type="GO" id="GO:0006357">
    <property type="term" value="P:regulation of transcription by RNA polymerase II"/>
    <property type="evidence" value="ECO:0007669"/>
    <property type="project" value="TreeGrafter"/>
</dbReference>
<evidence type="ECO:0000256" key="2">
    <source>
        <dbReference type="ARBA" id="ARBA00023163"/>
    </source>
</evidence>
<dbReference type="SUPFAM" id="SSF46774">
    <property type="entry name" value="ARID-like"/>
    <property type="match status" value="1"/>
</dbReference>
<evidence type="ECO:0000256" key="3">
    <source>
        <dbReference type="ARBA" id="ARBA00023242"/>
    </source>
</evidence>
<feature type="compositionally biased region" description="Basic residues" evidence="5">
    <location>
        <begin position="447"/>
        <end position="457"/>
    </location>
</feature>
<feature type="region of interest" description="Disordered" evidence="5">
    <location>
        <begin position="621"/>
        <end position="690"/>
    </location>
</feature>
<feature type="compositionally biased region" description="Low complexity" evidence="5">
    <location>
        <begin position="1070"/>
        <end position="1093"/>
    </location>
</feature>
<feature type="compositionally biased region" description="Polar residues" evidence="5">
    <location>
        <begin position="481"/>
        <end position="508"/>
    </location>
</feature>
<dbReference type="Proteomes" id="UP001142055">
    <property type="component" value="Chromosome 1"/>
</dbReference>
<feature type="region of interest" description="Disordered" evidence="5">
    <location>
        <begin position="374"/>
        <end position="521"/>
    </location>
</feature>
<feature type="compositionally biased region" description="Low complexity" evidence="5">
    <location>
        <begin position="424"/>
        <end position="433"/>
    </location>
</feature>
<dbReference type="SMART" id="SM00501">
    <property type="entry name" value="BRIGHT"/>
    <property type="match status" value="1"/>
</dbReference>
<feature type="compositionally biased region" description="Acidic residues" evidence="5">
    <location>
        <begin position="641"/>
        <end position="650"/>
    </location>
</feature>
<dbReference type="InterPro" id="IPR036431">
    <property type="entry name" value="ARID_dom_sf"/>
</dbReference>
<feature type="compositionally biased region" description="Low complexity" evidence="5">
    <location>
        <begin position="458"/>
        <end position="475"/>
    </location>
</feature>
<evidence type="ECO:0000313" key="8">
    <source>
        <dbReference type="Proteomes" id="UP001142055"/>
    </source>
</evidence>
<name>A0A9Q0M9U1_BLOTA</name>
<organism evidence="7 8">
    <name type="scientific">Blomia tropicalis</name>
    <name type="common">Mite</name>
    <dbReference type="NCBI Taxonomy" id="40697"/>
    <lineage>
        <taxon>Eukaryota</taxon>
        <taxon>Metazoa</taxon>
        <taxon>Ecdysozoa</taxon>
        <taxon>Arthropoda</taxon>
        <taxon>Chelicerata</taxon>
        <taxon>Arachnida</taxon>
        <taxon>Acari</taxon>
        <taxon>Acariformes</taxon>
        <taxon>Sarcoptiformes</taxon>
        <taxon>Astigmata</taxon>
        <taxon>Glycyphagoidea</taxon>
        <taxon>Echimyopodidae</taxon>
        <taxon>Blomia</taxon>
    </lineage>
</organism>
<dbReference type="Pfam" id="PF01388">
    <property type="entry name" value="ARID"/>
    <property type="match status" value="1"/>
</dbReference>
<feature type="compositionally biased region" description="Basic and acidic residues" evidence="5">
    <location>
        <begin position="961"/>
        <end position="971"/>
    </location>
</feature>
<accession>A0A9Q0M9U1</accession>
<feature type="compositionally biased region" description="Polar residues" evidence="5">
    <location>
        <begin position="985"/>
        <end position="1006"/>
    </location>
</feature>
<proteinExistence type="predicted"/>
<dbReference type="AlphaFoldDB" id="A0A9Q0M9U1"/>
<dbReference type="PANTHER" id="PTHR13964:SF44">
    <property type="entry name" value="ARID DOMAIN-CONTAINING PROTEIN"/>
    <property type="match status" value="1"/>
</dbReference>
<protein>
    <recommendedName>
        <fullName evidence="6">ARID domain-containing protein</fullName>
    </recommendedName>
</protein>
<evidence type="ECO:0000256" key="1">
    <source>
        <dbReference type="ARBA" id="ARBA00023015"/>
    </source>
</evidence>
<dbReference type="InterPro" id="IPR001606">
    <property type="entry name" value="ARID_dom"/>
</dbReference>
<feature type="region of interest" description="Disordered" evidence="5">
    <location>
        <begin position="956"/>
        <end position="1093"/>
    </location>
</feature>
<dbReference type="PANTHER" id="PTHR13964">
    <property type="entry name" value="RBP-RELATED"/>
    <property type="match status" value="1"/>
</dbReference>
<keyword evidence="3" id="KW-0539">Nucleus</keyword>
<dbReference type="Gene3D" id="1.10.150.60">
    <property type="entry name" value="ARID DNA-binding domain"/>
    <property type="match status" value="1"/>
</dbReference>
<sequence>MTASNYSSKATEDKTSVSLIGNPCGHHGQCTFYKAFRYQRATDDLQSSQQSGTTTTTTTSTKTKTTSNVDVGNSTSSSSASRILMLGEFFFLRISPHDDPCIGELQLLWEDRQRNQLLSSTRLYFLPEQTPDGRQSHHGEHEMLAASKKVVLRLTDLVSWITHKVYWIAGLHYHWCPPSIASHLSQTDRSISPERPLCLSSRAFHHNQNVHSQSRSSFLTSQRIISDRCPIVTNSSAAVASATSSHSSSSSSSSNDPHSSTELVLINGNQINKPRGLDFNDVIDEKLKLNEEQTETSTVVILSYSRYCRYRTLLRRLDGPKRDLLIHKKFVQDALLELGIPMQRNNRVNILFCRDSFDHEALALNELNCDHLAPKLKGRPRKRPTRSHKSFARGSSPESISSDENARASSLSTITTQPRRSRRSAVAATTTSSGMGISYFGTQQPKSNRRTKPKRSSKSSPTLKSRNNSQLNSKSKSNKSENGVSANGNETDSNSSVDANNNLTDQEMSSSSSSNVNQERKKRIVTEEPLFLKELNRFMNSRKTPIQRVPNLGFKKIDLHVFYTRAQEFGGYDVLTKQRLWKKLYDKMGGDKRSTSAATCTRRHYEKLLLPFERFLKGRRQLQTKSKASSSSPDECKSSKDEDESVDDENGSTTNCTSTDDECKEKISTISSSETNVDKQVPDDNDNTGRVINVDSEQERLILKFSRTTPTLNSKHEEENVEISLAIIENDTKLKEKVVKVEEKEDDDSMSSITIRSTSNKSERFCGTSMVNSHSKVTALVYPTQRETKPADDVYDFKDNGSDSISDDGQSEILLLRSSNIDEQSKLSNSDGSPLDSINTLVRQMPLQTKKRSPMISKDIVSPVEKSIRNSFPRSLIDSPNDIMLTLKSNETIVKNGEPKIVPQPAHLNHVHHSTSRIDSKPKVESKIDILDLSIKKRFHENDSTTSNSSILDLSIKKQKKESNESKRKDSISQSQPLPLWRPISTDSNPTKHIKTWKSSSTNNGNDNRKMSESNDKSTIVDSIRFKCESPSVKRRTPSATSNNTVNKPSSSMPLILDIPKPTTTSTIGSKPNPSQQQSNNSTPSISDYNPSLPSFHSPPLLPNWPISSGTGFHSTAISPQVNNLCPKYTDVSMFGITLTFPAEREIDYCRAFARIDAMELAAADYTLPLFRKALIEEQQVMLQEQQLMLQEQQKRLQRQQAMLQRQQMNRLQNCINQQFFTSSK</sequence>
<feature type="region of interest" description="Disordered" evidence="5">
    <location>
        <begin position="44"/>
        <end position="77"/>
    </location>
</feature>